<evidence type="ECO:0000256" key="2">
    <source>
        <dbReference type="ARBA" id="ARBA00022516"/>
    </source>
</evidence>
<keyword evidence="4 8" id="KW-0328">Glycosyltransferase</keyword>
<dbReference type="NCBIfam" id="TIGR00215">
    <property type="entry name" value="lpxB"/>
    <property type="match status" value="1"/>
</dbReference>
<dbReference type="GO" id="GO:0009245">
    <property type="term" value="P:lipid A biosynthetic process"/>
    <property type="evidence" value="ECO:0007669"/>
    <property type="project" value="UniProtKB-KW"/>
</dbReference>
<dbReference type="Pfam" id="PF02684">
    <property type="entry name" value="LpxB"/>
    <property type="match status" value="1"/>
</dbReference>
<organism evidence="8">
    <name type="scientific">hydrothermal vent metagenome</name>
    <dbReference type="NCBI Taxonomy" id="652676"/>
    <lineage>
        <taxon>unclassified sequences</taxon>
        <taxon>metagenomes</taxon>
        <taxon>ecological metagenomes</taxon>
    </lineage>
</organism>
<evidence type="ECO:0000256" key="1">
    <source>
        <dbReference type="ARBA" id="ARBA00012687"/>
    </source>
</evidence>
<dbReference type="AlphaFoldDB" id="A0A3B1CNG7"/>
<keyword evidence="5 8" id="KW-0808">Transferase</keyword>
<gene>
    <name evidence="8" type="ORF">MNBD_NITROSPINAE04-563</name>
</gene>
<evidence type="ECO:0000256" key="3">
    <source>
        <dbReference type="ARBA" id="ARBA00022556"/>
    </source>
</evidence>
<dbReference type="PANTHER" id="PTHR30372">
    <property type="entry name" value="LIPID-A-DISACCHARIDE SYNTHASE"/>
    <property type="match status" value="1"/>
</dbReference>
<keyword evidence="2" id="KW-0444">Lipid biosynthesis</keyword>
<feature type="non-terminal residue" evidence="8">
    <location>
        <position position="324"/>
    </location>
</feature>
<evidence type="ECO:0000313" key="8">
    <source>
        <dbReference type="EMBL" id="VAX18267.1"/>
    </source>
</evidence>
<comment type="catalytic activity">
    <reaction evidence="7">
        <text>a lipid X + a UDP-2-N,3-O-bis[(3R)-3-hydroxyacyl]-alpha-D-glucosamine = a lipid A disaccharide + UDP + H(+)</text>
        <dbReference type="Rhea" id="RHEA:67828"/>
        <dbReference type="ChEBI" id="CHEBI:15378"/>
        <dbReference type="ChEBI" id="CHEBI:58223"/>
        <dbReference type="ChEBI" id="CHEBI:137748"/>
        <dbReference type="ChEBI" id="CHEBI:176338"/>
        <dbReference type="ChEBI" id="CHEBI:176343"/>
        <dbReference type="EC" id="2.4.1.182"/>
    </reaction>
</comment>
<dbReference type="InterPro" id="IPR003835">
    <property type="entry name" value="Glyco_trans_19"/>
</dbReference>
<keyword evidence="3" id="KW-0441">Lipid A biosynthesis</keyword>
<name>A0A3B1CNG7_9ZZZZ</name>
<dbReference type="GO" id="GO:0008915">
    <property type="term" value="F:lipid-A-disaccharide synthase activity"/>
    <property type="evidence" value="ECO:0007669"/>
    <property type="project" value="UniProtKB-EC"/>
</dbReference>
<accession>A0A3B1CNG7</accession>
<evidence type="ECO:0000256" key="6">
    <source>
        <dbReference type="ARBA" id="ARBA00023098"/>
    </source>
</evidence>
<dbReference type="EC" id="2.4.1.182" evidence="1"/>
<dbReference type="GO" id="GO:0005543">
    <property type="term" value="F:phospholipid binding"/>
    <property type="evidence" value="ECO:0007669"/>
    <property type="project" value="TreeGrafter"/>
</dbReference>
<dbReference type="EMBL" id="UOGA01000119">
    <property type="protein sequence ID" value="VAX18267.1"/>
    <property type="molecule type" value="Genomic_DNA"/>
</dbReference>
<protein>
    <recommendedName>
        <fullName evidence="1">lipid-A-disaccharide synthase</fullName>
        <ecNumber evidence="1">2.4.1.182</ecNumber>
    </recommendedName>
</protein>
<dbReference type="PANTHER" id="PTHR30372:SF4">
    <property type="entry name" value="LIPID-A-DISACCHARIDE SYNTHASE, MITOCHONDRIAL-RELATED"/>
    <property type="match status" value="1"/>
</dbReference>
<evidence type="ECO:0000256" key="4">
    <source>
        <dbReference type="ARBA" id="ARBA00022676"/>
    </source>
</evidence>
<evidence type="ECO:0000256" key="7">
    <source>
        <dbReference type="ARBA" id="ARBA00048975"/>
    </source>
</evidence>
<dbReference type="SUPFAM" id="SSF53756">
    <property type="entry name" value="UDP-Glycosyltransferase/glycogen phosphorylase"/>
    <property type="match status" value="1"/>
</dbReference>
<proteinExistence type="predicted"/>
<reference evidence="8" key="1">
    <citation type="submission" date="2018-06" db="EMBL/GenBank/DDBJ databases">
        <authorList>
            <person name="Zhirakovskaya E."/>
        </authorList>
    </citation>
    <scope>NUCLEOTIDE SEQUENCE</scope>
</reference>
<sequence>MANAVHDLIRIKTPTPISRKVLLIAGEESGDIYAGRLISHLMKISPGLRVEGIGGDRMRKSGGHTFYDISEMSTVGFISVIGRIPFYRRVLKNLNSRIASGEYDSIILIDYPDFNLRVAKMAEKSGVPVFYYVCPQFWAWRRYRVRAVRKLVDMMIVVFSFEEDFYLKQGVNARFLGHPILDEAKLPEEKERVKLRKKLGAGPTDTLLGLLPGSRNSEIRDMAPIMLESLKTIRAINPVKVVIPCADSIDSTLLEKIVADSGEEALIVKGKTWETMCASDFLICKSGTSTLQAAIAGTPMVIVYKQDAFSYHIAKYLAYVQWVG</sequence>
<evidence type="ECO:0000256" key="5">
    <source>
        <dbReference type="ARBA" id="ARBA00022679"/>
    </source>
</evidence>
<keyword evidence="6" id="KW-0443">Lipid metabolism</keyword>
<dbReference type="GO" id="GO:0016020">
    <property type="term" value="C:membrane"/>
    <property type="evidence" value="ECO:0007669"/>
    <property type="project" value="GOC"/>
</dbReference>